<evidence type="ECO:0000256" key="9">
    <source>
        <dbReference type="ARBA" id="ARBA00047380"/>
    </source>
</evidence>
<evidence type="ECO:0000256" key="1">
    <source>
        <dbReference type="ARBA" id="ARBA00005306"/>
    </source>
</evidence>
<dbReference type="GO" id="GO:0006412">
    <property type="term" value="P:translation"/>
    <property type="evidence" value="ECO:0007669"/>
    <property type="project" value="UniProtKB-UniRule"/>
</dbReference>
<evidence type="ECO:0000256" key="10">
    <source>
        <dbReference type="ARBA" id="ARBA00047913"/>
    </source>
</evidence>
<dbReference type="InterPro" id="IPR042114">
    <property type="entry name" value="GatB_C_1"/>
</dbReference>
<dbReference type="SMART" id="SM00845">
    <property type="entry name" value="GatB_Yqey"/>
    <property type="match status" value="1"/>
</dbReference>
<evidence type="ECO:0000256" key="8">
    <source>
        <dbReference type="ARBA" id="ARBA00024799"/>
    </source>
</evidence>
<dbReference type="SUPFAM" id="SSF55931">
    <property type="entry name" value="Glutamine synthetase/guanido kinase"/>
    <property type="match status" value="1"/>
</dbReference>
<dbReference type="GO" id="GO:0005524">
    <property type="term" value="F:ATP binding"/>
    <property type="evidence" value="ECO:0007669"/>
    <property type="project" value="UniProtKB-KW"/>
</dbReference>
<comment type="subunit">
    <text evidence="2 11">Heterotrimer of A, B and C subunits.</text>
</comment>
<evidence type="ECO:0000256" key="3">
    <source>
        <dbReference type="ARBA" id="ARBA00016923"/>
    </source>
</evidence>
<evidence type="ECO:0000256" key="7">
    <source>
        <dbReference type="ARBA" id="ARBA00022917"/>
    </source>
</evidence>
<dbReference type="PROSITE" id="PS01234">
    <property type="entry name" value="GATB"/>
    <property type="match status" value="1"/>
</dbReference>
<dbReference type="FunFam" id="1.10.150.380:FF:000001">
    <property type="entry name" value="Aspartyl/glutamyl-tRNA(Asn/Gln) amidotransferase subunit B"/>
    <property type="match status" value="1"/>
</dbReference>
<dbReference type="FunFam" id="1.10.10.410:FF:000001">
    <property type="entry name" value="Aspartyl/glutamyl-tRNA(Asn/Gln) amidotransferase subunit B"/>
    <property type="match status" value="1"/>
</dbReference>
<dbReference type="InterPro" id="IPR018027">
    <property type="entry name" value="Asn/Gln_amidotransferase"/>
</dbReference>
<dbReference type="InterPro" id="IPR003789">
    <property type="entry name" value="Asn/Gln_tRNA_amidoTrase-B-like"/>
</dbReference>
<keyword evidence="4 11" id="KW-0436">Ligase</keyword>
<dbReference type="Proteomes" id="UP000460298">
    <property type="component" value="Unassembled WGS sequence"/>
</dbReference>
<dbReference type="InterPro" id="IPR006075">
    <property type="entry name" value="Asn/Gln-tRNA_Trfase_suB/E_cat"/>
</dbReference>
<dbReference type="NCBIfam" id="NF004014">
    <property type="entry name" value="PRK05477.1-4"/>
    <property type="match status" value="1"/>
</dbReference>
<comment type="catalytic activity">
    <reaction evidence="10 11">
        <text>L-glutamyl-tRNA(Gln) + L-glutamine + ATP + H2O = L-glutaminyl-tRNA(Gln) + L-glutamate + ADP + phosphate + H(+)</text>
        <dbReference type="Rhea" id="RHEA:17521"/>
        <dbReference type="Rhea" id="RHEA-COMP:9681"/>
        <dbReference type="Rhea" id="RHEA-COMP:9684"/>
        <dbReference type="ChEBI" id="CHEBI:15377"/>
        <dbReference type="ChEBI" id="CHEBI:15378"/>
        <dbReference type="ChEBI" id="CHEBI:29985"/>
        <dbReference type="ChEBI" id="CHEBI:30616"/>
        <dbReference type="ChEBI" id="CHEBI:43474"/>
        <dbReference type="ChEBI" id="CHEBI:58359"/>
        <dbReference type="ChEBI" id="CHEBI:78520"/>
        <dbReference type="ChEBI" id="CHEBI:78521"/>
        <dbReference type="ChEBI" id="CHEBI:456216"/>
    </reaction>
</comment>
<dbReference type="SUPFAM" id="SSF89095">
    <property type="entry name" value="GatB/YqeY motif"/>
    <property type="match status" value="1"/>
</dbReference>
<proteinExistence type="inferred from homology"/>
<comment type="catalytic activity">
    <reaction evidence="9 11">
        <text>L-aspartyl-tRNA(Asn) + L-glutamine + ATP + H2O = L-asparaginyl-tRNA(Asn) + L-glutamate + ADP + phosphate + 2 H(+)</text>
        <dbReference type="Rhea" id="RHEA:14513"/>
        <dbReference type="Rhea" id="RHEA-COMP:9674"/>
        <dbReference type="Rhea" id="RHEA-COMP:9677"/>
        <dbReference type="ChEBI" id="CHEBI:15377"/>
        <dbReference type="ChEBI" id="CHEBI:15378"/>
        <dbReference type="ChEBI" id="CHEBI:29985"/>
        <dbReference type="ChEBI" id="CHEBI:30616"/>
        <dbReference type="ChEBI" id="CHEBI:43474"/>
        <dbReference type="ChEBI" id="CHEBI:58359"/>
        <dbReference type="ChEBI" id="CHEBI:78515"/>
        <dbReference type="ChEBI" id="CHEBI:78516"/>
        <dbReference type="ChEBI" id="CHEBI:456216"/>
    </reaction>
</comment>
<dbReference type="InterPro" id="IPR014746">
    <property type="entry name" value="Gln_synth/guanido_kin_cat_dom"/>
</dbReference>
<dbReference type="PANTHER" id="PTHR11659">
    <property type="entry name" value="GLUTAMYL-TRNA GLN AMIDOTRANSFERASE SUBUNIT B MITOCHONDRIAL AND PROKARYOTIC PET112-RELATED"/>
    <property type="match status" value="1"/>
</dbReference>
<evidence type="ECO:0000256" key="4">
    <source>
        <dbReference type="ARBA" id="ARBA00022598"/>
    </source>
</evidence>
<dbReference type="Gene3D" id="1.10.150.380">
    <property type="entry name" value="GatB domain, N-terminal subdomain"/>
    <property type="match status" value="1"/>
</dbReference>
<dbReference type="EMBL" id="WBUI01000006">
    <property type="protein sequence ID" value="KAB2933253.1"/>
    <property type="molecule type" value="Genomic_DNA"/>
</dbReference>
<evidence type="ECO:0000259" key="12">
    <source>
        <dbReference type="SMART" id="SM00845"/>
    </source>
</evidence>
<keyword evidence="13" id="KW-0808">Transferase</keyword>
<evidence type="ECO:0000256" key="11">
    <source>
        <dbReference type="HAMAP-Rule" id="MF_00121"/>
    </source>
</evidence>
<keyword evidence="7 11" id="KW-0648">Protein biosynthesis</keyword>
<dbReference type="InterPro" id="IPR017958">
    <property type="entry name" value="Gln-tRNA_amidoTrfase_suB_CS"/>
</dbReference>
<dbReference type="InterPro" id="IPR017959">
    <property type="entry name" value="Asn/Gln-tRNA_amidoTrfase_suB/E"/>
</dbReference>
<keyword evidence="6 11" id="KW-0067">ATP-binding</keyword>
<feature type="domain" description="Asn/Gln amidotransferase" evidence="12">
    <location>
        <begin position="332"/>
        <end position="478"/>
    </location>
</feature>
<dbReference type="GO" id="GO:0050567">
    <property type="term" value="F:glutaminyl-tRNA synthase (glutamine-hydrolyzing) activity"/>
    <property type="evidence" value="ECO:0007669"/>
    <property type="project" value="UniProtKB-UniRule"/>
</dbReference>
<evidence type="ECO:0000256" key="5">
    <source>
        <dbReference type="ARBA" id="ARBA00022741"/>
    </source>
</evidence>
<gene>
    <name evidence="11 13" type="primary">gatB</name>
    <name evidence="13" type="ORF">F9K24_07855</name>
</gene>
<comment type="caution">
    <text evidence="13">The sequence shown here is derived from an EMBL/GenBank/DDBJ whole genome shotgun (WGS) entry which is preliminary data.</text>
</comment>
<name>A0A833M288_9LEPT</name>
<keyword evidence="5 11" id="KW-0547">Nucleotide-binding</keyword>
<dbReference type="NCBIfam" id="TIGR00133">
    <property type="entry name" value="gatB"/>
    <property type="match status" value="1"/>
</dbReference>
<organism evidence="13 14">
    <name type="scientific">Leptonema illini</name>
    <dbReference type="NCBI Taxonomy" id="183"/>
    <lineage>
        <taxon>Bacteria</taxon>
        <taxon>Pseudomonadati</taxon>
        <taxon>Spirochaetota</taxon>
        <taxon>Spirochaetia</taxon>
        <taxon>Leptospirales</taxon>
        <taxon>Leptospiraceae</taxon>
        <taxon>Leptonema</taxon>
    </lineage>
</organism>
<dbReference type="Pfam" id="PF02934">
    <property type="entry name" value="GatB_N"/>
    <property type="match status" value="1"/>
</dbReference>
<dbReference type="EC" id="6.3.5.-" evidence="11"/>
<dbReference type="HAMAP" id="MF_00121">
    <property type="entry name" value="GatB"/>
    <property type="match status" value="1"/>
</dbReference>
<protein>
    <recommendedName>
        <fullName evidence="3 11">Aspartyl/glutamyl-tRNA(Asn/Gln) amidotransferase subunit B</fullName>
        <shortName evidence="11">Asp/Glu-ADT subunit B</shortName>
        <ecNumber evidence="11">6.3.5.-</ecNumber>
    </recommendedName>
</protein>
<sequence>MSSYEPVIGLEVHCQLKTNTKIFSTDPYTFGQPANTLAGPVTLGLPGALPVLNEEVLRMAVTAGLALNCSITRITKFDRKHYYYPDLPKGYQISQYDRPYATNGIVQFKKKDAADVTKVRIHRIHMEEDAGKLLHSGSGAESVSFVDLNRAGVPLLEIVTEPDLRSSEDAWWFLQTLRAIIRATHISEANMEEGSLRCDANVSVRKGPDAPFGTRVEIKNLNSFKAVRAAIDYEIERQISVIESGGKIIQSTVLWDADKRETRLMRTKEDAEDYRYFPDPDLPVFEIKPDFVEKIRNNMPELPDQKRERYMTKMGLPEYDADVLARDRETAAYFEKVAELSGDAKKSSNWVKDEVLGIINKKDIALDQFPCTVERLAAIIKLLNAGKITQRIAKQVFEHVYEEDLDPEAVIEKYDYKPVDTGALPQIIDEVIKAHPEQVQDILGGKDRVKGFLVGQIMKATRGQAVPDEVNRLLDEKLAAMKG</sequence>
<dbReference type="GO" id="GO:0070681">
    <property type="term" value="P:glutaminyl-tRNAGln biosynthesis via transamidation"/>
    <property type="evidence" value="ECO:0007669"/>
    <property type="project" value="TreeGrafter"/>
</dbReference>
<dbReference type="Gene3D" id="1.10.10.410">
    <property type="match status" value="1"/>
</dbReference>
<evidence type="ECO:0000256" key="6">
    <source>
        <dbReference type="ARBA" id="ARBA00022840"/>
    </source>
</evidence>
<evidence type="ECO:0000313" key="13">
    <source>
        <dbReference type="EMBL" id="KAB2933253.1"/>
    </source>
</evidence>
<dbReference type="InterPro" id="IPR004413">
    <property type="entry name" value="GatB"/>
</dbReference>
<dbReference type="GO" id="GO:0016740">
    <property type="term" value="F:transferase activity"/>
    <property type="evidence" value="ECO:0007669"/>
    <property type="project" value="UniProtKB-KW"/>
</dbReference>
<dbReference type="NCBIfam" id="NF004012">
    <property type="entry name" value="PRK05477.1-2"/>
    <property type="match status" value="1"/>
</dbReference>
<comment type="similarity">
    <text evidence="1 11">Belongs to the GatB/GatE family. GatB subfamily.</text>
</comment>
<dbReference type="PANTHER" id="PTHR11659:SF0">
    <property type="entry name" value="GLUTAMYL-TRNA(GLN) AMIDOTRANSFERASE SUBUNIT B, MITOCHONDRIAL"/>
    <property type="match status" value="1"/>
</dbReference>
<dbReference type="Pfam" id="PF02637">
    <property type="entry name" value="GatB_Yqey"/>
    <property type="match status" value="1"/>
</dbReference>
<dbReference type="AlphaFoldDB" id="A0A833M288"/>
<accession>A0A833M288</accession>
<evidence type="ECO:0000256" key="2">
    <source>
        <dbReference type="ARBA" id="ARBA00011123"/>
    </source>
</evidence>
<evidence type="ECO:0000313" key="14">
    <source>
        <dbReference type="Proteomes" id="UP000460298"/>
    </source>
</evidence>
<dbReference type="InterPro" id="IPR023168">
    <property type="entry name" value="GatB_Yqey_C_2"/>
</dbReference>
<reference evidence="13 14" key="1">
    <citation type="submission" date="2019-10" db="EMBL/GenBank/DDBJ databases">
        <title>Extracellular Electron Transfer in a Candidatus Methanoperedens spp. Enrichment Culture.</title>
        <authorList>
            <person name="Berger S."/>
            <person name="Rangel Shaw D."/>
            <person name="Berben T."/>
            <person name="In 'T Zandt M."/>
            <person name="Frank J."/>
            <person name="Reimann J."/>
            <person name="Jetten M.S.M."/>
            <person name="Welte C.U."/>
        </authorList>
    </citation>
    <scope>NUCLEOTIDE SEQUENCE [LARGE SCALE GENOMIC DNA]</scope>
    <source>
        <strain evidence="13">SB12</strain>
    </source>
</reference>
<comment type="function">
    <text evidence="8 11">Allows the formation of correctly charged Asn-tRNA(Asn) or Gln-tRNA(Gln) through the transamidation of misacylated Asp-tRNA(Asn) or Glu-tRNA(Gln) in organisms which lack either or both of asparaginyl-tRNA or glutaminyl-tRNA synthetases. The reaction takes place in the presence of glutamine and ATP through an activated phospho-Asp-tRNA(Asn) or phospho-Glu-tRNA(Gln).</text>
</comment>